<dbReference type="KEGG" id="asan:AWM72_02705"/>
<evidence type="ECO:0000313" key="2">
    <source>
        <dbReference type="EMBL" id="AMB93736.1"/>
    </source>
</evidence>
<dbReference type="GeneID" id="92902977"/>
<feature type="domain" description="HicB-like antitoxin of toxin-antitoxin system" evidence="1">
    <location>
        <begin position="13"/>
        <end position="82"/>
    </location>
</feature>
<dbReference type="Pfam" id="PF15919">
    <property type="entry name" value="HicB_lk_antitox"/>
    <property type="match status" value="1"/>
</dbReference>
<keyword evidence="4" id="KW-1185">Reference proteome</keyword>
<accession>A0A0X8FAE1</accession>
<dbReference type="Proteomes" id="UP000234239">
    <property type="component" value="Unassembled WGS sequence"/>
</dbReference>
<reference evidence="2 4" key="1">
    <citation type="journal article" date="2016" name="Genome Announc.">
        <title>Complete Genome Sequences of Aerococcus christensenii CCUG 28831T, Aerococcus sanguinicola CCUG 43001T, Aerococcus urinae CCUG 36881T, Aerococcus urinaeequi CCUG 28094T, Aerococcus urinaehominis CCUG 42038 BT, and Aerococcus viridans CCUG 4311T.</title>
        <authorList>
            <person name="Carkaci D."/>
            <person name="Dargis R."/>
            <person name="Nielsen X.C."/>
            <person name="Skovgaard O."/>
            <person name="Fuursted K."/>
            <person name="Christensen J.J."/>
        </authorList>
    </citation>
    <scope>NUCLEOTIDE SEQUENCE [LARGE SCALE GENOMIC DNA]</scope>
    <source>
        <strain evidence="2 4">CCUG43001</strain>
    </source>
</reference>
<dbReference type="EMBL" id="PKGY01000003">
    <property type="protein sequence ID" value="PKZ21535.1"/>
    <property type="molecule type" value="Genomic_DNA"/>
</dbReference>
<reference evidence="4" key="2">
    <citation type="submission" date="2016-01" db="EMBL/GenBank/DDBJ databases">
        <title>Six Aerococcus type strain genome sequencing and assembly using PacBio and Illumina Hiseq.</title>
        <authorList>
            <person name="Carkaci D."/>
            <person name="Dargis R."/>
            <person name="Nielsen X.C."/>
            <person name="Skovgaard O."/>
            <person name="Fuursted K."/>
            <person name="Christensen J.J."/>
        </authorList>
    </citation>
    <scope>NUCLEOTIDE SEQUENCE [LARGE SCALE GENOMIC DNA]</scope>
    <source>
        <strain evidence="4">CCUG43001</strain>
    </source>
</reference>
<evidence type="ECO:0000259" key="1">
    <source>
        <dbReference type="Pfam" id="PF15919"/>
    </source>
</evidence>
<dbReference type="Gene3D" id="3.30.160.250">
    <property type="match status" value="1"/>
</dbReference>
<dbReference type="Proteomes" id="UP000069912">
    <property type="component" value="Chromosome"/>
</dbReference>
<name>A0A0X8FAE1_9LACT</name>
<dbReference type="OrthoDB" id="5419659at2"/>
<dbReference type="InterPro" id="IPR031807">
    <property type="entry name" value="HicB-like"/>
</dbReference>
<dbReference type="AlphaFoldDB" id="A0A0X8FAE1"/>
<dbReference type="RefSeq" id="WP_067972771.1">
    <property type="nucleotide sequence ID" value="NZ_CAJHKM010000004.1"/>
</dbReference>
<evidence type="ECO:0000313" key="5">
    <source>
        <dbReference type="Proteomes" id="UP000234239"/>
    </source>
</evidence>
<proteinExistence type="predicted"/>
<evidence type="ECO:0000313" key="4">
    <source>
        <dbReference type="Proteomes" id="UP000069912"/>
    </source>
</evidence>
<sequence>MYLYYAIFTPSAGQFAIEFPDLEGAFSCGEDMDEALYMAKDLLEGWLITAEEEGDPIPAPSLPDDLLVPEDALLLPIEVDLDQAKEKHFLSGE</sequence>
<evidence type="ECO:0000313" key="3">
    <source>
        <dbReference type="EMBL" id="PKZ21535.1"/>
    </source>
</evidence>
<dbReference type="InterPro" id="IPR035069">
    <property type="entry name" value="TTHA1013/TTHA0281-like"/>
</dbReference>
<protein>
    <submittedName>
        <fullName evidence="3">HicB family protein</fullName>
    </submittedName>
</protein>
<dbReference type="EMBL" id="CP014160">
    <property type="protein sequence ID" value="AMB93736.1"/>
    <property type="molecule type" value="Genomic_DNA"/>
</dbReference>
<reference evidence="3 5" key="3">
    <citation type="submission" date="2017-12" db="EMBL/GenBank/DDBJ databases">
        <title>Phylogenetic diversity of female urinary microbiome.</title>
        <authorList>
            <person name="Thomas-White K."/>
            <person name="Wolfe A.J."/>
        </authorList>
    </citation>
    <scope>NUCLEOTIDE SEQUENCE [LARGE SCALE GENOMIC DNA]</scope>
    <source>
        <strain evidence="3 5">UMB0139</strain>
    </source>
</reference>
<organism evidence="2 4">
    <name type="scientific">Aerococcus sanguinicola</name>
    <dbReference type="NCBI Taxonomy" id="119206"/>
    <lineage>
        <taxon>Bacteria</taxon>
        <taxon>Bacillati</taxon>
        <taxon>Bacillota</taxon>
        <taxon>Bacilli</taxon>
        <taxon>Lactobacillales</taxon>
        <taxon>Aerococcaceae</taxon>
        <taxon>Aerococcus</taxon>
    </lineage>
</organism>
<gene>
    <name evidence="2" type="ORF">AWM72_02705</name>
    <name evidence="3" type="ORF">CYJ28_06390</name>
</gene>
<dbReference type="SUPFAM" id="SSF143100">
    <property type="entry name" value="TTHA1013/TTHA0281-like"/>
    <property type="match status" value="1"/>
</dbReference>